<sequence>MSEELAKLKSLGAQKIYEDTHIPVLHVKGILEHNFAKLQRVQFLGFVSILEREYRLNLSSLKVSGIAFFDEKDATSLEEGLFVVPKEQKKTNAIYSLIAIAIVIVVVGYEFGYFGEEKSKEQQVDNALIHKVQKTIKPVKIVEELNATKVNSTTKTKLEVIEVSEVVVQVAKSFKIFTKSKVWFGYIDVETNQKKQRTFRGEIDLDPNKKWLLIFGHGYIDMFVNGEVVKMKSRENIRFLYEDSSVKKISLREFKRLNRGRKW</sequence>
<protein>
    <submittedName>
        <fullName evidence="2">Membrane protein</fullName>
    </submittedName>
</protein>
<reference evidence="2" key="1">
    <citation type="submission" date="2016-10" db="EMBL/GenBank/DDBJ databases">
        <authorList>
            <person name="de Groot N.N."/>
        </authorList>
    </citation>
    <scope>NUCLEOTIDE SEQUENCE</scope>
</reference>
<accession>A0A1W1BCR8</accession>
<name>A0A1W1BCR8_9ZZZZ</name>
<gene>
    <name evidence="2" type="ORF">MNB_SM-4-513</name>
</gene>
<organism evidence="2">
    <name type="scientific">hydrothermal vent metagenome</name>
    <dbReference type="NCBI Taxonomy" id="652676"/>
    <lineage>
        <taxon>unclassified sequences</taxon>
        <taxon>metagenomes</taxon>
        <taxon>ecological metagenomes</taxon>
    </lineage>
</organism>
<feature type="transmembrane region" description="Helical" evidence="1">
    <location>
        <begin position="94"/>
        <end position="114"/>
    </location>
</feature>
<keyword evidence="1" id="KW-0472">Membrane</keyword>
<keyword evidence="1" id="KW-1133">Transmembrane helix</keyword>
<keyword evidence="1" id="KW-0812">Transmembrane</keyword>
<dbReference type="AlphaFoldDB" id="A0A1W1BCR8"/>
<evidence type="ECO:0000313" key="2">
    <source>
        <dbReference type="EMBL" id="SFV51218.1"/>
    </source>
</evidence>
<dbReference type="EMBL" id="FPHF01000011">
    <property type="protein sequence ID" value="SFV51218.1"/>
    <property type="molecule type" value="Genomic_DNA"/>
</dbReference>
<proteinExistence type="predicted"/>
<evidence type="ECO:0000256" key="1">
    <source>
        <dbReference type="SAM" id="Phobius"/>
    </source>
</evidence>